<feature type="chain" id="PRO_5023417615" description="Envelope glycoprotein gp160" evidence="33">
    <location>
        <begin position="32"/>
        <end position="858"/>
    </location>
</feature>
<evidence type="ECO:0000256" key="13">
    <source>
        <dbReference type="ARBA" id="ARBA00022685"/>
    </source>
</evidence>
<keyword evidence="29 33" id="KW-0899">Viral immunoevasion</keyword>
<feature type="region of interest" description="Disordered" evidence="35">
    <location>
        <begin position="720"/>
        <end position="744"/>
    </location>
</feature>
<evidence type="ECO:0000259" key="36">
    <source>
        <dbReference type="Pfam" id="PF00516"/>
    </source>
</evidence>
<dbReference type="Pfam" id="PF00516">
    <property type="entry name" value="GP120"/>
    <property type="match status" value="1"/>
</dbReference>
<keyword evidence="24 33" id="KW-0175">Coiled coil</keyword>
<organismHost>
    <name type="scientific">Homo sapiens</name>
    <name type="common">Human</name>
    <dbReference type="NCBI Taxonomy" id="9606"/>
</organismHost>
<dbReference type="GO" id="GO:0019082">
    <property type="term" value="P:viral protein processing"/>
    <property type="evidence" value="ECO:0007669"/>
    <property type="project" value="UniProtKB-UniRule"/>
</dbReference>
<evidence type="ECO:0000256" key="6">
    <source>
        <dbReference type="ARBA" id="ARBA00004650"/>
    </source>
</evidence>
<dbReference type="FunFam" id="1.20.5.490:FF:000001">
    <property type="entry name" value="Envelope glycoprotein gp160"/>
    <property type="match status" value="1"/>
</dbReference>
<keyword evidence="23 33" id="KW-1039">Host endosome</keyword>
<dbReference type="GO" id="GO:0016020">
    <property type="term" value="C:membrane"/>
    <property type="evidence" value="ECO:0007669"/>
    <property type="project" value="UniProtKB-UniRule"/>
</dbReference>
<name>A0A1C8Z1C7_HV1</name>
<dbReference type="InterPro" id="IPR000328">
    <property type="entry name" value="GP41-like"/>
</dbReference>
<dbReference type="GO" id="GO:1903908">
    <property type="term" value="P:positive regulation of plasma membrane raft polarization"/>
    <property type="evidence" value="ECO:0007669"/>
    <property type="project" value="UniProtKB-UniRule"/>
</dbReference>
<comment type="miscellaneous">
    <text evidence="33">HIV-1 lineages are divided in three main groups, M (for Major), O (for Outlier), and N (for New, or Non-M, Non-O). The vast majority of strains found worldwide belong to the group M. Group O seems to be endemic to and largely confined to Cameroon and neighboring countries in West Central Africa, where these viruses represent a small minority of HIV-1 strains. The group N is represented by a limited number of isolates from Cameroonian persons. The group M is further subdivided in 9 clades or subtypes (A to D, F to H, J and K).</text>
</comment>
<keyword evidence="21 33" id="KW-1164">Virus endocytosis by host</keyword>
<evidence type="ECO:0000256" key="2">
    <source>
        <dbReference type="ARBA" id="ARBA00004433"/>
    </source>
</evidence>
<keyword evidence="22 33" id="KW-1133">Transmembrane helix</keyword>
<feature type="lipid moiety-binding region" description="S-palmitoyl cysteine; by host" evidence="33">
    <location>
        <position position="766"/>
    </location>
</feature>
<comment type="PTM">
    <text evidence="33">Palmitoylation of the transmembrane protein and of Env polyprotein (prior to its proteolytic cleavage) is essential for their association with host cell membrane lipid rafts. Palmitoylation is therefore required for envelope trafficking to classical lipid rafts, but not for viral replication.</text>
</comment>
<evidence type="ECO:0000256" key="35">
    <source>
        <dbReference type="SAM" id="MobiDB-lite"/>
    </source>
</evidence>
<dbReference type="FunFam" id="2.170.40.20:FF:000003">
    <property type="entry name" value="Envelope glycoprotein gp160"/>
    <property type="match status" value="1"/>
</dbReference>
<comment type="domain">
    <text evidence="33">Some of the most genetically diverse regions of the viral genome are present in Env. They are called variable regions 1 through 5 (V1 through V5). Coreceptor usage of gp120 is determined mainly by the primary structure of the third variable region (V3) in the outer domain of gp120. The sequence of V3 determines which coreceptor, CCR5 and/or CXCR4 (corresponding to R5/macrophage, X4/T cell and R5X4/T cell and macrophage tropism), is used to trigger the fusion potential of the Env complex, and hence which cells the virus can infect. Binding to CCR5 involves a region adjacent in addition to V3.</text>
</comment>
<evidence type="ECO:0000256" key="4">
    <source>
        <dbReference type="ARBA" id="ARBA00004563"/>
    </source>
</evidence>
<dbReference type="GO" id="GO:0019064">
    <property type="term" value="P:fusion of virus membrane with host plasma membrane"/>
    <property type="evidence" value="ECO:0007669"/>
    <property type="project" value="UniProtKB-UniRule"/>
</dbReference>
<feature type="coiled-coil region" evidence="33">
    <location>
        <begin position="635"/>
        <end position="669"/>
    </location>
</feature>
<evidence type="ECO:0000256" key="30">
    <source>
        <dbReference type="ARBA" id="ARBA00023288"/>
    </source>
</evidence>
<comment type="subcellular location">
    <subcellularLocation>
        <location evidence="3">Host cell membrane</location>
        <topology evidence="3">Peripheral membrane protein</topology>
    </subcellularLocation>
    <subcellularLocation>
        <location evidence="1">Host cell membrane</location>
        <topology evidence="1">Single-pass type I membrane protein</topology>
    </subcellularLocation>
    <subcellularLocation>
        <location evidence="2">Host endosome membrane</location>
        <topology evidence="2">Peripheral membrane protein</topology>
    </subcellularLocation>
    <subcellularLocation>
        <location evidence="5">Host endosome membrane</location>
        <topology evidence="5">Single-pass type I membrane protein</topology>
    </subcellularLocation>
    <subcellularLocation>
        <location evidence="6">Virion membrane</location>
        <topology evidence="6">Peripheral membrane protein</topology>
    </subcellularLocation>
    <subcellularLocation>
        <location evidence="4">Virion membrane</location>
        <topology evidence="4">Single-pass type I membrane protein</topology>
    </subcellularLocation>
</comment>
<comment type="subunit">
    <text evidence="32">The mature envelope protein (Env) consists of a homotrimer of non-covalently associated gp120-gp41 heterodimers. The resulting complex protrudes from the virus surface as a spike. There seems to be as few as 10 spikes on the average virion. Interacts with host CD4, CCR5 and CXCR4. Gp120 also interacts with the C-type lectins CD209/DC-SIGN and CLEC4M/DC-SIGNR (collectively referred to as DC-SIGN(R)). Gp120 and gp41 interact with GalCer. Gp120 interacts with host ITGA4/ITGB7 complex; on CD4+ T-cells, this interaction results in rapid activation of integrin ITGAL/LFA-1, which facilitates efficient cell-to-cell spreading of HIV-1. Gp120 interacts with cell-associated heparan sulfate; this interaction increases virus infectivity on permissive cells and may be involved in infection of CD4- cells.</text>
</comment>
<feature type="region of interest" description="Disordered" evidence="35">
    <location>
        <begin position="137"/>
        <end position="156"/>
    </location>
</feature>
<feature type="topological domain" description="Cytoplasmic" evidence="33">
    <location>
        <begin position="708"/>
        <end position="858"/>
    </location>
</feature>
<dbReference type="GO" id="GO:0005198">
    <property type="term" value="F:structural molecule activity"/>
    <property type="evidence" value="ECO:0007669"/>
    <property type="project" value="UniProtKB-UniRule"/>
</dbReference>
<evidence type="ECO:0000256" key="5">
    <source>
        <dbReference type="ARBA" id="ARBA00004578"/>
    </source>
</evidence>
<feature type="site" description="Cleavage; by host furin" evidence="33">
    <location>
        <begin position="512"/>
        <end position="513"/>
    </location>
</feature>
<feature type="short sequence motif" description="Di-leucine internalization motif" evidence="33">
    <location>
        <begin position="857"/>
        <end position="858"/>
    </location>
</feature>
<evidence type="ECO:0000256" key="1">
    <source>
        <dbReference type="ARBA" id="ARBA00004402"/>
    </source>
</evidence>
<evidence type="ECO:0000256" key="15">
    <source>
        <dbReference type="ARBA" id="ARBA00022703"/>
    </source>
</evidence>
<comment type="miscellaneous">
    <text evidence="33">Inhibitors targeting HIV-1 viral envelope proteins are used as antiretroviral drugs. Attachment of virions to the cell surface via non-specific interactions and CD4 binding can be blocked by inhibitors that include cyanovirin-N, cyclotriazadisulfonamide analogs, PRO 2000, TNX 355 and PRO 542. In addition, BMS 806 can block CD4-induced conformational changes. Env interactions with the coreceptor molecules can be targeted by CCR5 antagonists including SCH-D, maraviroc (UK 427857) and aplaviroc (GW 873140), and the CXCR4 antagonist AMD 070. Fusion of viral and cellular membranes can be inhibited by peptides such as enfuvirtide and tifuvirtide (T 1249). Resistance to inhibitors associated with mutations in Env are observed. Most of the time, single mutations confer only a modest reduction in drug susceptibility. Combination of several mutations is usually required to develop a high-level drug resistance.</text>
</comment>
<sequence>MRVTGIRKNCQHLWKWGTLLLGMLMIYSAAEDLWVTVYYGVPVWKDATTTLFCASDAKAYDTEVHNIWATHACVPTDPNPQEVVLENVTENFNMWKNDMVEQMHEDIISLWDQSLKPCVKLTPLCVTLNCTNLNTNNTSNNTSRNTSSTISSPTEGGEIKNCSFNITTSIRTTVKGYAFFYKLDVVPIKNESDNTSYRLINCNTSIITQACPKVSFEPIPIHYCAPAGFAILKCNNKTFNGKGPCTNVSTVQCTHGIRPVVSTQLLLNGSLAEKEVVIRSSNFSDNVKVIIVQLNESVEINCTRPNNNTRKRVTLGPGRVWYTTGQIIGDIRRAHCNLSRKAWNKTLEQVTKKLREQFGNRTIIFKQPPGGDPEIVMHSFNCGGEFFYCNTSQLFNSTWNSNGTRNGTTGNDIITLPCRIKQIVNMWQEVGKAMYAPPISGQIRCSSNITGLLLTRDGGKNETNTTETFRPAGGDMRDNWRSELYKYKVVKIEHLGVAPTKAKRRVVQREKRAVGTIGAMFLGFLGAAGSTMGAASITLTVQARQLLSGIVQQQRNLLRAIEAQQHILQLTVWGIKQLQARVLAVERYLKDQQLLGIWGCSGKLICTTAVPWNVSWSNKSMEEIWDKMTWMEWEKEIDNYTKEIYTLIEESQNQQEKNELDLLELDKWASLWNWFSISNWLWYIKIFIMIVGGLIGLRIVFAVLSIVNRVRQGYSPLSLQTHLPTQRGPGRPEGIEEEGGERDRDRSERLANGFLILFWEDLRSLCLFSYHRLRDLLLIVARIVELLGRRGWEALKYWWNLLQYWIQELKNSAISLLNATAIAVAEWTDRVIEVAQRACRAILNIPRRIRQDLERALL</sequence>
<dbReference type="GO" id="GO:0075512">
    <property type="term" value="P:clathrin-dependent endocytosis of virus by host cell"/>
    <property type="evidence" value="ECO:0007669"/>
    <property type="project" value="UniProtKB-UniRule"/>
</dbReference>
<dbReference type="SUPFAM" id="SSF58069">
    <property type="entry name" value="Virus ectodomain"/>
    <property type="match status" value="1"/>
</dbReference>
<feature type="transmembrane region" description="Helical" evidence="34">
    <location>
        <begin position="680"/>
        <end position="707"/>
    </location>
</feature>
<keyword evidence="7 33" id="KW-1168">Fusion of virus membrane with host membrane</keyword>
<dbReference type="GO" id="GO:1903911">
    <property type="term" value="P:positive regulation of receptor clustering"/>
    <property type="evidence" value="ECO:0007669"/>
    <property type="project" value="UniProtKB-UniRule"/>
</dbReference>
<dbReference type="GO" id="GO:0019031">
    <property type="term" value="C:viral envelope"/>
    <property type="evidence" value="ECO:0007669"/>
    <property type="project" value="UniProtKB-KW"/>
</dbReference>
<keyword evidence="27 33" id="KW-1015">Disulfide bond</keyword>
<feature type="disulfide bond" evidence="33">
    <location>
        <begin position="53"/>
        <end position="73"/>
    </location>
</feature>
<dbReference type="GO" id="GO:0052031">
    <property type="term" value="P:symbiont-mediated perturbation of host defense response"/>
    <property type="evidence" value="ECO:0007669"/>
    <property type="project" value="UniProtKB-UniRule"/>
</dbReference>
<dbReference type="SUPFAM" id="SSF56502">
    <property type="entry name" value="gp120 core"/>
    <property type="match status" value="2"/>
</dbReference>
<evidence type="ECO:0000256" key="3">
    <source>
        <dbReference type="ARBA" id="ARBA00004505"/>
    </source>
</evidence>
<keyword evidence="13 33" id="KW-0165">Cleavage on pair of basic residues</keyword>
<feature type="region of interest" description="Immunosuppression" evidence="33">
    <location>
        <begin position="576"/>
        <end position="594"/>
    </location>
</feature>
<comment type="domain">
    <text evidence="33">The membrane proximal external region (MPER) present in gp41 is a tryptophan-rich region recognized by the antibodies 2F5, Z13, and 4E10. MPER seems to play a role in fusion.</text>
</comment>
<keyword evidence="15 33" id="KW-0053">Apoptosis</keyword>
<keyword evidence="14 33" id="KW-0812">Transmembrane</keyword>
<keyword evidence="31 33" id="KW-1160">Virus entry into host cell</keyword>
<dbReference type="Gene3D" id="1.10.287.210">
    <property type="match status" value="1"/>
</dbReference>
<keyword evidence="9 33" id="KW-1032">Host cell membrane</keyword>
<comment type="domain">
    <text evidence="33">The CD4-binding region is targeted by the antibody b12.</text>
</comment>
<dbReference type="Gene3D" id="2.170.40.20">
    <property type="entry name" value="Human immunodeficiency virus 1, Gp160, envelope glycoprotein"/>
    <property type="match status" value="2"/>
</dbReference>
<evidence type="ECO:0000256" key="17">
    <source>
        <dbReference type="ARBA" id="ARBA00022804"/>
    </source>
</evidence>
<evidence type="ECO:0000259" key="37">
    <source>
        <dbReference type="Pfam" id="PF00517"/>
    </source>
</evidence>
<keyword evidence="8 33" id="KW-1170">Fusion of virus membrane with host endosomal membrane</keyword>
<feature type="lipid moiety-binding region" description="S-palmitoyl cysteine; by host" evidence="33">
    <location>
        <position position="839"/>
    </location>
</feature>
<gene>
    <name evidence="33 38" type="primary">env</name>
</gene>
<keyword evidence="17 33" id="KW-1161">Viral attachment to host cell</keyword>
<evidence type="ECO:0000256" key="23">
    <source>
        <dbReference type="ARBA" id="ARBA00023046"/>
    </source>
</evidence>
<proteinExistence type="inferred from homology"/>
<dbReference type="Pfam" id="PF00517">
    <property type="entry name" value="GP41"/>
    <property type="match status" value="1"/>
</dbReference>
<dbReference type="FunFam" id="2.170.40.20:FF:000001">
    <property type="entry name" value="Envelope glycoprotein gp160"/>
    <property type="match status" value="1"/>
</dbReference>
<keyword evidence="18 33" id="KW-0946">Virion</keyword>
<comment type="domain">
    <text evidence="33 34">The 17 amino acids long immunosuppressive region is present in many retroviral envelope proteins. Synthetic peptides derived from this relatively conserved sequence inhibit immune function in vitro and in vivo.</text>
</comment>
<feature type="short sequence motif" description="YXXL motif; contains endocytosis signal" evidence="33">
    <location>
        <begin position="714"/>
        <end position="717"/>
    </location>
</feature>
<evidence type="ECO:0000256" key="33">
    <source>
        <dbReference type="HAMAP-Rule" id="MF_04083"/>
    </source>
</evidence>
<evidence type="ECO:0000256" key="10">
    <source>
        <dbReference type="ARBA" id="ARBA00022570"/>
    </source>
</evidence>
<dbReference type="GO" id="GO:0039654">
    <property type="term" value="P:fusion of virus membrane with host endosome membrane"/>
    <property type="evidence" value="ECO:0007669"/>
    <property type="project" value="UniProtKB-UniRule"/>
</dbReference>
<protein>
    <recommendedName>
        <fullName evidence="33">Envelope glycoprotein gp160</fullName>
    </recommendedName>
    <alternativeName>
        <fullName evidence="33">Env polyprotein</fullName>
    </alternativeName>
    <component>
        <recommendedName>
            <fullName evidence="33">Surface protein gp120</fullName>
            <shortName evidence="33">SU</shortName>
        </recommendedName>
        <alternativeName>
            <fullName evidence="33">Glycoprotein 120</fullName>
            <shortName evidence="33">gp120</shortName>
        </alternativeName>
    </component>
    <component>
        <recommendedName>
            <fullName evidence="33">Transmembrane protein gp41</fullName>
            <shortName evidence="33">TM</shortName>
        </recommendedName>
        <alternativeName>
            <fullName evidence="33">Glycoprotein 41</fullName>
            <shortName evidence="33">gp41</shortName>
        </alternativeName>
    </component>
</protein>
<evidence type="ECO:0000256" key="19">
    <source>
        <dbReference type="ARBA" id="ARBA00022870"/>
    </source>
</evidence>
<comment type="PTM">
    <text evidence="33">Specific enzymatic cleavages in vivo yield mature proteins. Envelope glycoproteins are synthesized as a inactive precursor that is heavily N-glycosylated and processed likely by host cell furin in the Golgi to yield the mature SU and TM proteins. The cleavage site between SU and TM requires the minimal sequence [KR]-X-[KR]-R. About 2 of the 9 disulfide bonds of gp41 are reduced by P4HB/PDI, following binding to CD4 receptor.</text>
</comment>
<comment type="function">
    <text evidence="33">Envelope glycoprotein gp160: Oligomerizes in the host endoplasmic reticulum into predominantly trimers. In a second time, gp160 transits in the host Golgi, where glycosylation is completed. The precursor is then proteolytically cleaved in the trans-Golgi and thereby activated by cellular furin or furin-like proteases to produce gp120 and gp41.</text>
</comment>
<keyword evidence="19 33" id="KW-1043">Host membrane</keyword>
<evidence type="ECO:0000256" key="29">
    <source>
        <dbReference type="ARBA" id="ARBA00023280"/>
    </source>
</evidence>
<dbReference type="InterPro" id="IPR036377">
    <property type="entry name" value="Gp120_core_sf"/>
</dbReference>
<reference evidence="38" key="1">
    <citation type="submission" date="2016-08" db="EMBL/GenBank/DDBJ databases">
        <title>Escape from humoral immunity is associated with treatment failure in HIV-1-infected patients receiving long-term antiretroviral therapy: implication for predicting treatment outcome and designing individual therapeutic regimen.</title>
        <authorList>
            <person name="Ouyang Y."/>
            <person name="Yin Q."/>
            <person name="Li Z."/>
            <person name="Ma L."/>
        </authorList>
    </citation>
    <scope>NUCLEOTIDE SEQUENCE</scope>
    <source>
        <strain evidence="38">2157-23</strain>
    </source>
</reference>
<keyword evidence="30 33" id="KW-0449">Lipoprotein</keyword>
<dbReference type="GO" id="GO:0019062">
    <property type="term" value="P:virion attachment to host cell"/>
    <property type="evidence" value="ECO:0007669"/>
    <property type="project" value="UniProtKB-UniRule"/>
</dbReference>
<feature type="domain" description="Human immunodeficiency virus 1 envelope glycoprotein Gp120" evidence="36">
    <location>
        <begin position="33"/>
        <end position="512"/>
    </location>
</feature>
<keyword evidence="26 33" id="KW-0564">Palmitate</keyword>
<organism evidence="38">
    <name type="scientific">Human immunodeficiency virus type 1</name>
    <name type="common">HIV-1</name>
    <dbReference type="NCBI Taxonomy" id="11676"/>
    <lineage>
        <taxon>Viruses</taxon>
        <taxon>Riboviria</taxon>
        <taxon>Pararnavirae</taxon>
        <taxon>Artverviricota</taxon>
        <taxon>Revtraviricetes</taxon>
        <taxon>Ortervirales</taxon>
        <taxon>Retroviridae</taxon>
        <taxon>Orthoretrovirinae</taxon>
        <taxon>Lentivirus</taxon>
        <taxon>Lentivirus humimdef1</taxon>
    </lineage>
</organism>
<evidence type="ECO:0000256" key="18">
    <source>
        <dbReference type="ARBA" id="ARBA00022844"/>
    </source>
</evidence>
<dbReference type="GO" id="GO:0020002">
    <property type="term" value="C:host cell plasma membrane"/>
    <property type="evidence" value="ECO:0007669"/>
    <property type="project" value="UniProtKB-SubCell"/>
</dbReference>
<dbReference type="GO" id="GO:0044175">
    <property type="term" value="C:host cell endosome membrane"/>
    <property type="evidence" value="ECO:0007669"/>
    <property type="project" value="UniProtKB-SubCell"/>
</dbReference>
<dbReference type="Gene3D" id="1.20.5.490">
    <property type="entry name" value="Single helix bin"/>
    <property type="match status" value="1"/>
</dbReference>
<evidence type="ECO:0000256" key="21">
    <source>
        <dbReference type="ARBA" id="ARBA00022890"/>
    </source>
</evidence>
<dbReference type="GO" id="GO:0055036">
    <property type="term" value="C:virion membrane"/>
    <property type="evidence" value="ECO:0007669"/>
    <property type="project" value="UniProtKB-SubCell"/>
</dbReference>
<accession>A0A1C8Z1C7</accession>
<evidence type="ECO:0000256" key="14">
    <source>
        <dbReference type="ARBA" id="ARBA00022692"/>
    </source>
</evidence>
<evidence type="ECO:0000256" key="32">
    <source>
        <dbReference type="ARBA" id="ARBA00062028"/>
    </source>
</evidence>
<evidence type="ECO:0000256" key="16">
    <source>
        <dbReference type="ARBA" id="ARBA00022729"/>
    </source>
</evidence>
<evidence type="ECO:0000256" key="26">
    <source>
        <dbReference type="ARBA" id="ARBA00023139"/>
    </source>
</evidence>
<evidence type="ECO:0000256" key="9">
    <source>
        <dbReference type="ARBA" id="ARBA00022511"/>
    </source>
</evidence>
<evidence type="ECO:0000256" key="24">
    <source>
        <dbReference type="ARBA" id="ARBA00023054"/>
    </source>
</evidence>
<comment type="subcellular location">
    <molecule>Transmembrane protein gp41</molecule>
    <subcellularLocation>
        <location evidence="33">Virion membrane</location>
        <topology evidence="33">Single-pass type I membrane protein</topology>
    </subcellularLocation>
    <subcellularLocation>
        <location evidence="33">Host cell membrane</location>
        <topology evidence="33">Single-pass type I membrane protein</topology>
    </subcellularLocation>
    <subcellularLocation>
        <location evidence="33">Host endosome membrane</location>
        <topology evidence="33">Single-pass type I membrane protein</topology>
    </subcellularLocation>
    <text evidence="33">It is probably concentrated at the site of budding and incorporated into the virions possibly by contacts between the cytoplasmic tail of Env and the N-terminus of Gag.</text>
</comment>
<feature type="compositionally biased region" description="Low complexity" evidence="35">
    <location>
        <begin position="137"/>
        <end position="154"/>
    </location>
</feature>
<evidence type="ECO:0000256" key="7">
    <source>
        <dbReference type="ARBA" id="ARBA00022506"/>
    </source>
</evidence>
<keyword evidence="16 33" id="KW-0732">Signal</keyword>
<evidence type="ECO:0000313" key="38">
    <source>
        <dbReference type="EMBL" id="AOK87446.1"/>
    </source>
</evidence>
<keyword evidence="11 33" id="KW-0945">Host-virus interaction</keyword>
<feature type="disulfide bond" evidence="33">
    <location>
        <begin position="600"/>
        <end position="606"/>
    </location>
</feature>
<keyword evidence="12 33" id="KW-1162">Viral penetration into host cytoplasm</keyword>
<dbReference type="InterPro" id="IPR037527">
    <property type="entry name" value="Gp160"/>
</dbReference>
<comment type="PTM">
    <text evidence="33">Highly glycosylated by host. The high number of glycan on the protein is reffered to as 'glycan shield' because it contributes to hide protein sequence from adaptive immune system.</text>
</comment>
<evidence type="ECO:0000256" key="31">
    <source>
        <dbReference type="ARBA" id="ARBA00023296"/>
    </source>
</evidence>
<comment type="function">
    <text evidence="33">Surface protein gp120: Attaches the virus to the host lymphoid cell by binding to the primary receptor CD4. This interaction induces a structural rearrangement creating a high affinity binding site for a chemokine coreceptor like CXCR4 and/or CCR5. Acts as a ligand for CD209/DC-SIGN and CLEC4M/DC-SIGNR, which are respectively found on dendritic cells (DCs), and on endothelial cells of liver sinusoids and lymph node sinuses. These interactions allow capture of viral particles at mucosal surfaces by these cells and subsequent transmission to permissive cells. HIV subverts the migration properties of dendritic cells to gain access to CD4+ T-cells in lymph nodes. Virus transmission to permissive T-cells occurs either in trans (without DCs infection, through viral capture and transmission), or in cis (following DCs productive infection, through the usual CD4-gp120 interaction), thereby inducing a robust infection. In trans infection, bound virions remain infectious over days and it is proposed that they are not degraded, but protected in non-lysosomal acidic organelles within the DCs close to the cell membrane thus contributing to the viral infectious potential during DCs' migration from the periphery to the lymphoid tissues. On arrival at lymphoid tissues, intact virions recycle back to DCs' cell surface allowing virus transmission to CD4+ T-cells.</text>
</comment>
<evidence type="ECO:0000256" key="20">
    <source>
        <dbReference type="ARBA" id="ARBA00022879"/>
    </source>
</evidence>
<dbReference type="InterPro" id="IPR000777">
    <property type="entry name" value="HIV1_Gp120"/>
</dbReference>
<evidence type="ECO:0000256" key="11">
    <source>
        <dbReference type="ARBA" id="ARBA00022581"/>
    </source>
</evidence>
<dbReference type="EMBL" id="KX693080">
    <property type="protein sequence ID" value="AOK87446.1"/>
    <property type="molecule type" value="Genomic_DNA"/>
</dbReference>
<feature type="region of interest" description="CD4-binding loop" evidence="33">
    <location>
        <begin position="368"/>
        <end position="378"/>
    </location>
</feature>
<evidence type="ECO:0000256" key="8">
    <source>
        <dbReference type="ARBA" id="ARBA00022510"/>
    </source>
</evidence>
<feature type="disulfide bond" evidence="33">
    <location>
        <begin position="234"/>
        <end position="245"/>
    </location>
</feature>
<feature type="chain" id="PRO_5023417616" description="Transmembrane protein gp41" evidence="33">
    <location>
        <begin position="513"/>
        <end position="858"/>
    </location>
</feature>
<keyword evidence="25 33" id="KW-0472">Membrane</keyword>
<comment type="similarity">
    <text evidence="33">Belongs to the HIV-1 env protein family.</text>
</comment>
<feature type="domain" description="Retroviral envelope protein GP41-like" evidence="37">
    <location>
        <begin position="532"/>
        <end position="720"/>
    </location>
</feature>
<comment type="caution">
    <text evidence="33 34">Lacks conserved residue(s) required for the propagation of feature annotation.</text>
</comment>
<comment type="subunit">
    <text evidence="33">The mature envelope protein (Env) consists of a homotrimer of non-covalently associated gp120-gp41 heterodimers. The resulting complex protrudes from the virus surface as a spike. There seems to be as few as 10 spikes on the average virion. Surface protein gp120 interacts with host CD4, CCR5 and CXCR4. Gp120 also interacts with the C-type lectins CD209/DC-SIGN and CLEC4M/DC-SIGNR (collectively referred to as DC-SIGN(R)). Gp120 and gp41 interact with GalCer. Gp120 interacts with host ITGA4/ITGB7 complex; on CD4+ T-cells, this interaction results in rapid activation of integrin ITGAL/LFA-1, which facilitates efficient cell-to-cell spreading of HIV-1. Gp120 interacts with cell-associated heparan sulfate; this interaction increases virus infectivity on permissive cells and may be involved in infection of CD4- cells.</text>
</comment>
<evidence type="ECO:0000256" key="22">
    <source>
        <dbReference type="ARBA" id="ARBA00022989"/>
    </source>
</evidence>
<evidence type="ECO:0000256" key="34">
    <source>
        <dbReference type="RuleBase" id="RU363095"/>
    </source>
</evidence>
<evidence type="ECO:0000256" key="27">
    <source>
        <dbReference type="ARBA" id="ARBA00023157"/>
    </source>
</evidence>
<keyword evidence="20 33" id="KW-0261">Viral envelope protein</keyword>
<comment type="function">
    <text evidence="33">Transmembrane protein gp41: Acts as a class I viral fusion protein. Under the current model, the protein has at least 3 conformational states: pre-fusion native state, pre-hairpin intermediate state, and post-fusion hairpin state. During fusion of viral and target intracellular membranes, the coiled coil regions (heptad repeats) assume a trimer-of-hairpins structure, positioning the fusion peptide in close proximity to the C-terminal region of the ectodomain. The formation of this structure appears to drive apposition and subsequent fusion of viral and target cell membranes. Complete fusion occurs in host cell endosomes and is dynamin-dependent, however some lipid transfer might occur at the plasma membrane. The virus undergoes clathrin-dependent internalization long before endosomal fusion, thus minimizing the surface exposure of conserved viral epitopes during fusion and reducing the efficacy of inhibitors targeting these epitopes. Membranes fusion leads to delivery of the nucleocapsid into the cytoplasm.</text>
</comment>
<evidence type="ECO:0000256" key="25">
    <source>
        <dbReference type="ARBA" id="ARBA00023136"/>
    </source>
</evidence>
<dbReference type="CDD" id="cd09909">
    <property type="entry name" value="HIV-1-like_HR1-HR2"/>
    <property type="match status" value="1"/>
</dbReference>
<dbReference type="FunFam" id="1.10.287.210:FF:000001">
    <property type="entry name" value="Envelope glycoprotein gp160"/>
    <property type="match status" value="1"/>
</dbReference>
<keyword evidence="28 33" id="KW-0325">Glycoprotein</keyword>
<comment type="domain">
    <text evidence="33">The YXXL motif is involved in determining the exact site of viral release at the surface of infected mononuclear cells and promotes endocytosis. YXXL and di-leucine endocytosis motifs interact directly or indirectly with the clathrin adapter complexes, opperate independently, and their activities are not additive.</text>
</comment>
<keyword evidence="10 33" id="KW-1165">Clathrin-mediated endocytosis of virus by host</keyword>
<dbReference type="HAMAP" id="MF_04083">
    <property type="entry name" value="HIV_ENV"/>
    <property type="match status" value="1"/>
</dbReference>
<evidence type="ECO:0000256" key="12">
    <source>
        <dbReference type="ARBA" id="ARBA00022595"/>
    </source>
</evidence>
<feature type="transmembrane region" description="Helical" evidence="34">
    <location>
        <begin position="12"/>
        <end position="30"/>
    </location>
</feature>
<feature type="region of interest" description="MPER; binding to GalCer" evidence="33">
    <location>
        <begin position="664"/>
        <end position="685"/>
    </location>
</feature>
<feature type="disulfide bond" evidence="33">
    <location>
        <begin position="224"/>
        <end position="253"/>
    </location>
</feature>
<evidence type="ECO:0000256" key="28">
    <source>
        <dbReference type="ARBA" id="ARBA00023180"/>
    </source>
</evidence>
<comment type="subcellular location">
    <molecule>Surface protein gp120</molecule>
    <subcellularLocation>
        <location evidence="33">Virion membrane</location>
        <topology evidence="33">Peripheral membrane protein</topology>
    </subcellularLocation>
    <subcellularLocation>
        <location evidence="33">Host cell membrane</location>
        <topology evidence="33">Peripheral membrane protein</topology>
    </subcellularLocation>
    <subcellularLocation>
        <location evidence="33">Host endosome membrane</location>
        <topology evidence="33">Single-pass type I membrane protein</topology>
    </subcellularLocation>
    <text evidence="33">The surface protein is not anchored to the viral envelope, but associates with the extravirion surface through its binding to TM. It is probably concentrated at the site of budding and incorporated into the virions possibly by contacts between the cytoplasmic tail of Env and the N-terminus of Gag.</text>
</comment>